<reference evidence="3" key="1">
    <citation type="journal article" date="2011" name="PLoS Genet.">
        <title>Genomic analysis of the necrotrophic fungal pathogens Sclerotinia sclerotiorum and Botrytis cinerea.</title>
        <authorList>
            <person name="Amselem J."/>
            <person name="Cuomo C.A."/>
            <person name="van Kan J.A."/>
            <person name="Viaud M."/>
            <person name="Benito E.P."/>
            <person name="Couloux A."/>
            <person name="Coutinho P.M."/>
            <person name="de Vries R.P."/>
            <person name="Dyer P.S."/>
            <person name="Fillinger S."/>
            <person name="Fournier E."/>
            <person name="Gout L."/>
            <person name="Hahn M."/>
            <person name="Kohn L."/>
            <person name="Lapalu N."/>
            <person name="Plummer K.M."/>
            <person name="Pradier J.M."/>
            <person name="Quevillon E."/>
            <person name="Sharon A."/>
            <person name="Simon A."/>
            <person name="ten Have A."/>
            <person name="Tudzynski B."/>
            <person name="Tudzynski P."/>
            <person name="Wincker P."/>
            <person name="Andrew M."/>
            <person name="Anthouard V."/>
            <person name="Beever R.E."/>
            <person name="Beffa R."/>
            <person name="Benoit I."/>
            <person name="Bouzid O."/>
            <person name="Brault B."/>
            <person name="Chen Z."/>
            <person name="Choquer M."/>
            <person name="Collemare J."/>
            <person name="Cotton P."/>
            <person name="Danchin E.G."/>
            <person name="Da Silva C."/>
            <person name="Gautier A."/>
            <person name="Giraud C."/>
            <person name="Giraud T."/>
            <person name="Gonzalez C."/>
            <person name="Grossetete S."/>
            <person name="Guldener U."/>
            <person name="Henrissat B."/>
            <person name="Howlett B.J."/>
            <person name="Kodira C."/>
            <person name="Kretschmer M."/>
            <person name="Lappartient A."/>
            <person name="Leroch M."/>
            <person name="Levis C."/>
            <person name="Mauceli E."/>
            <person name="Neuveglise C."/>
            <person name="Oeser B."/>
            <person name="Pearson M."/>
            <person name="Poulain J."/>
            <person name="Poussereau N."/>
            <person name="Quesneville H."/>
            <person name="Rascle C."/>
            <person name="Schumacher J."/>
            <person name="Segurens B."/>
            <person name="Sexton A."/>
            <person name="Silva E."/>
            <person name="Sirven C."/>
            <person name="Soanes D.M."/>
            <person name="Talbot N.J."/>
            <person name="Templeton M."/>
            <person name="Yandava C."/>
            <person name="Yarden O."/>
            <person name="Zeng Q."/>
            <person name="Rollins J.A."/>
            <person name="Lebrun M.H."/>
            <person name="Dickman M."/>
        </authorList>
    </citation>
    <scope>NUCLEOTIDE SEQUENCE [LARGE SCALE GENOMIC DNA]</scope>
    <source>
        <strain evidence="3">T4</strain>
    </source>
</reference>
<accession>G2YK24</accession>
<dbReference type="AlphaFoldDB" id="G2YK24"/>
<dbReference type="InParanoid" id="G2YK24"/>
<dbReference type="Proteomes" id="UP000008177">
    <property type="component" value="Unplaced contigs"/>
</dbReference>
<evidence type="ECO:0000256" key="1">
    <source>
        <dbReference type="SAM" id="MobiDB-lite"/>
    </source>
</evidence>
<name>G2YK24_BOTF4</name>
<dbReference type="HOGENOM" id="CLU_1703950_0_0_1"/>
<feature type="region of interest" description="Disordered" evidence="1">
    <location>
        <begin position="1"/>
        <end position="75"/>
    </location>
</feature>
<feature type="compositionally biased region" description="Polar residues" evidence="1">
    <location>
        <begin position="29"/>
        <end position="45"/>
    </location>
</feature>
<proteinExistence type="predicted"/>
<organism evidence="2 3">
    <name type="scientific">Botryotinia fuckeliana (strain T4)</name>
    <name type="common">Noble rot fungus</name>
    <name type="synonym">Botrytis cinerea</name>
    <dbReference type="NCBI Taxonomy" id="999810"/>
    <lineage>
        <taxon>Eukaryota</taxon>
        <taxon>Fungi</taxon>
        <taxon>Dikarya</taxon>
        <taxon>Ascomycota</taxon>
        <taxon>Pezizomycotina</taxon>
        <taxon>Leotiomycetes</taxon>
        <taxon>Helotiales</taxon>
        <taxon>Sclerotiniaceae</taxon>
        <taxon>Botrytis</taxon>
    </lineage>
</organism>
<evidence type="ECO:0000313" key="2">
    <source>
        <dbReference type="EMBL" id="CCD51972.1"/>
    </source>
</evidence>
<evidence type="ECO:0000313" key="3">
    <source>
        <dbReference type="Proteomes" id="UP000008177"/>
    </source>
</evidence>
<dbReference type="EMBL" id="FQ790340">
    <property type="protein sequence ID" value="CCD51972.1"/>
    <property type="molecule type" value="Genomic_DNA"/>
</dbReference>
<gene>
    <name evidence="2" type="ORF">BofuT4_P081310.1</name>
</gene>
<feature type="compositionally biased region" description="Basic and acidic residues" evidence="1">
    <location>
        <begin position="62"/>
        <end position="71"/>
    </location>
</feature>
<sequence length="154" mass="17591">MSPPSVKVARGRRLESNRKPEKTGRSRSRSSNPDSGKSPSNNQVAGSRERGNKKSSSSKTDGSTKDDRVKDLEDEVQGYIDKEKECNGCIKSSETLSDRDIRKNMVFKSNVSFYRRHKLRTQKKLLELLKDLKEPTDELEMAIRTHQNQYGDEE</sequence>
<protein>
    <submittedName>
        <fullName evidence="2">Uncharacterized protein</fullName>
    </submittedName>
</protein>
<feature type="compositionally biased region" description="Basic and acidic residues" evidence="1">
    <location>
        <begin position="12"/>
        <end position="24"/>
    </location>
</feature>